<protein>
    <recommendedName>
        <fullName evidence="3">Transposase</fullName>
    </recommendedName>
</protein>
<dbReference type="NCBIfam" id="NF047593">
    <property type="entry name" value="IS66_ISAeme5_TnpA"/>
    <property type="match status" value="1"/>
</dbReference>
<evidence type="ECO:0008006" key="3">
    <source>
        <dbReference type="Google" id="ProtNLM"/>
    </source>
</evidence>
<evidence type="ECO:0000313" key="1">
    <source>
        <dbReference type="EMBL" id="MDT2797861.1"/>
    </source>
</evidence>
<dbReference type="AlphaFoldDB" id="A0AAW8TR15"/>
<reference evidence="1" key="1">
    <citation type="submission" date="2023-03" db="EMBL/GenBank/DDBJ databases">
        <authorList>
            <person name="Shen W."/>
            <person name="Cai J."/>
        </authorList>
    </citation>
    <scope>NUCLEOTIDE SEQUENCE</scope>
    <source>
        <strain evidence="1">B245-2</strain>
    </source>
</reference>
<dbReference type="Proteomes" id="UP001255696">
    <property type="component" value="Unassembled WGS sequence"/>
</dbReference>
<name>A0AAW8TR15_9ENTE</name>
<sequence>MNDANKRIEWKARYDAWEASGLSAAEWCRNEEVNKHQMYYWIRKFREDAASKHEPPSGTKWLTVNMQNTPSGHRNEEPVFIHVGTLSVEVRPGTDMKLLSHVVRVLQNQ</sequence>
<gene>
    <name evidence="1" type="ORF">P7H47_11505</name>
</gene>
<dbReference type="RefSeq" id="WP_039235790.1">
    <property type="nucleotide sequence ID" value="NZ_CP184653.1"/>
</dbReference>
<proteinExistence type="predicted"/>
<accession>A0AAW8TR15</accession>
<evidence type="ECO:0000313" key="2">
    <source>
        <dbReference type="Proteomes" id="UP001255696"/>
    </source>
</evidence>
<comment type="caution">
    <text evidence="1">The sequence shown here is derived from an EMBL/GenBank/DDBJ whole genome shotgun (WGS) entry which is preliminary data.</text>
</comment>
<organism evidence="1 2">
    <name type="scientific">Enterococcus cecorum</name>
    <dbReference type="NCBI Taxonomy" id="44008"/>
    <lineage>
        <taxon>Bacteria</taxon>
        <taxon>Bacillati</taxon>
        <taxon>Bacillota</taxon>
        <taxon>Bacilli</taxon>
        <taxon>Lactobacillales</taxon>
        <taxon>Enterococcaceae</taxon>
        <taxon>Enterococcus</taxon>
    </lineage>
</organism>
<dbReference type="EMBL" id="JARQBI010000051">
    <property type="protein sequence ID" value="MDT2797861.1"/>
    <property type="molecule type" value="Genomic_DNA"/>
</dbReference>